<evidence type="ECO:0000256" key="3">
    <source>
        <dbReference type="ARBA" id="ARBA00022448"/>
    </source>
</evidence>
<evidence type="ECO:0000256" key="17">
    <source>
        <dbReference type="SAM" id="Coils"/>
    </source>
</evidence>
<dbReference type="EMBL" id="FXBL01000004">
    <property type="protein sequence ID" value="SMH41135.1"/>
    <property type="molecule type" value="Genomic_DNA"/>
</dbReference>
<evidence type="ECO:0000256" key="7">
    <source>
        <dbReference type="ARBA" id="ARBA00022781"/>
    </source>
</evidence>
<evidence type="ECO:0000313" key="19">
    <source>
        <dbReference type="EMBL" id="SMH41135.1"/>
    </source>
</evidence>
<evidence type="ECO:0000256" key="8">
    <source>
        <dbReference type="ARBA" id="ARBA00022989"/>
    </source>
</evidence>
<sequence>MFVTPGYAQEHAPASGTTQGGDAHGAAEGAAHTEAAGDAHGKAGFPPFEPTYFPSQLLWLAITFGLFYLFLKKVVLPRIGGILEVRRDRIAHDLDTAARLKEDADAAIAAYEQELADARAKSNKIANDARDAAKAEADAERKEVEAQLNTRLADAETRISQVRASAMKDVGAIAEETATAIVQSLVGSADKAAVAAAVKSAE</sequence>
<evidence type="ECO:0000256" key="6">
    <source>
        <dbReference type="ARBA" id="ARBA00022692"/>
    </source>
</evidence>
<keyword evidence="11 15" id="KW-0066">ATP synthesis</keyword>
<evidence type="ECO:0000256" key="16">
    <source>
        <dbReference type="RuleBase" id="RU003848"/>
    </source>
</evidence>
<comment type="function">
    <text evidence="12 15">F(1)F(0) ATP synthase produces ATP from ADP in the presence of a proton or sodium gradient. F-type ATPases consist of two structural domains, F(1) containing the extramembraneous catalytic core and F(0) containing the membrane proton channel, linked together by a central stalk and a peripheral stalk. During catalysis, ATP synthesis in the catalytic domain of F(1) is coupled via a rotary mechanism of the central stalk subunits to proton translocation.</text>
</comment>
<dbReference type="OrthoDB" id="9805716at2"/>
<evidence type="ECO:0000256" key="15">
    <source>
        <dbReference type="HAMAP-Rule" id="MF_01398"/>
    </source>
</evidence>
<evidence type="ECO:0000256" key="18">
    <source>
        <dbReference type="SAM" id="MobiDB-lite"/>
    </source>
</evidence>
<protein>
    <recommendedName>
        <fullName evidence="15">ATP synthase subunit b</fullName>
    </recommendedName>
    <alternativeName>
        <fullName evidence="15">ATP synthase F(0) sector subunit b</fullName>
    </alternativeName>
    <alternativeName>
        <fullName evidence="15">ATPase subunit I</fullName>
    </alternativeName>
    <alternativeName>
        <fullName evidence="15">F-type ATPase subunit b</fullName>
        <shortName evidence="15">F-ATPase subunit b</shortName>
    </alternativeName>
</protein>
<name>A0A1X7NV33_9HYPH</name>
<evidence type="ECO:0000256" key="5">
    <source>
        <dbReference type="ARBA" id="ARBA00022547"/>
    </source>
</evidence>
<keyword evidence="3 15" id="KW-0813">Transport</keyword>
<dbReference type="InterPro" id="IPR050059">
    <property type="entry name" value="ATP_synthase_B_chain"/>
</dbReference>
<feature type="region of interest" description="Disordered" evidence="18">
    <location>
        <begin position="1"/>
        <end position="38"/>
    </location>
</feature>
<organism evidence="19 20">
    <name type="scientific">Mesorhizobium australicum</name>
    <dbReference type="NCBI Taxonomy" id="536018"/>
    <lineage>
        <taxon>Bacteria</taxon>
        <taxon>Pseudomonadati</taxon>
        <taxon>Pseudomonadota</taxon>
        <taxon>Alphaproteobacteria</taxon>
        <taxon>Hyphomicrobiales</taxon>
        <taxon>Phyllobacteriaceae</taxon>
        <taxon>Mesorhizobium</taxon>
    </lineage>
</organism>
<dbReference type="GO" id="GO:0046933">
    <property type="term" value="F:proton-transporting ATP synthase activity, rotational mechanism"/>
    <property type="evidence" value="ECO:0007669"/>
    <property type="project" value="UniProtKB-UniRule"/>
</dbReference>
<evidence type="ECO:0000256" key="9">
    <source>
        <dbReference type="ARBA" id="ARBA00023065"/>
    </source>
</evidence>
<evidence type="ECO:0000256" key="12">
    <source>
        <dbReference type="ARBA" id="ARBA00025198"/>
    </source>
</evidence>
<dbReference type="CDD" id="cd06503">
    <property type="entry name" value="ATP-synt_Fo_b"/>
    <property type="match status" value="1"/>
</dbReference>
<dbReference type="AlphaFoldDB" id="A0A1X7NV33"/>
<reference evidence="19 20" key="1">
    <citation type="submission" date="2017-04" db="EMBL/GenBank/DDBJ databases">
        <authorList>
            <person name="Afonso C.L."/>
            <person name="Miller P.J."/>
            <person name="Scott M.A."/>
            <person name="Spackman E."/>
            <person name="Goraichik I."/>
            <person name="Dimitrov K.M."/>
            <person name="Suarez D.L."/>
            <person name="Swayne D.E."/>
        </authorList>
    </citation>
    <scope>NUCLEOTIDE SEQUENCE [LARGE SCALE GENOMIC DNA]</scope>
    <source>
        <strain evidence="19 20">B5P</strain>
    </source>
</reference>
<gene>
    <name evidence="15" type="primary">atpF</name>
    <name evidence="19" type="ORF">SAMN02982922_2487</name>
</gene>
<dbReference type="PANTHER" id="PTHR33445">
    <property type="entry name" value="ATP SYNTHASE SUBUNIT B', CHLOROPLASTIC"/>
    <property type="match status" value="1"/>
</dbReference>
<keyword evidence="8 15" id="KW-1133">Transmembrane helix</keyword>
<keyword evidence="6 15" id="KW-0812">Transmembrane</keyword>
<evidence type="ECO:0000256" key="11">
    <source>
        <dbReference type="ARBA" id="ARBA00023310"/>
    </source>
</evidence>
<comment type="subcellular location">
    <subcellularLocation>
        <location evidence="1">Cell inner membrane</location>
        <topology evidence="1">Single-pass membrane protein</topology>
    </subcellularLocation>
    <subcellularLocation>
        <location evidence="15">Cell membrane</location>
        <topology evidence="15">Single-pass membrane protein</topology>
    </subcellularLocation>
</comment>
<feature type="coiled-coil region" evidence="17">
    <location>
        <begin position="94"/>
        <end position="150"/>
    </location>
</feature>
<evidence type="ECO:0000256" key="4">
    <source>
        <dbReference type="ARBA" id="ARBA00022475"/>
    </source>
</evidence>
<evidence type="ECO:0000256" key="13">
    <source>
        <dbReference type="ARBA" id="ARBA00025614"/>
    </source>
</evidence>
<evidence type="ECO:0000256" key="14">
    <source>
        <dbReference type="ARBA" id="ARBA00025830"/>
    </source>
</evidence>
<evidence type="ECO:0000256" key="2">
    <source>
        <dbReference type="ARBA" id="ARBA00005513"/>
    </source>
</evidence>
<keyword evidence="17" id="KW-0175">Coiled coil</keyword>
<dbReference type="InterPro" id="IPR002146">
    <property type="entry name" value="ATP_synth_b/b'su_bac/chlpt"/>
</dbReference>
<keyword evidence="7 15" id="KW-0375">Hydrogen ion transport</keyword>
<keyword evidence="5 15" id="KW-0138">CF(0)</keyword>
<dbReference type="GO" id="GO:0045259">
    <property type="term" value="C:proton-transporting ATP synthase complex"/>
    <property type="evidence" value="ECO:0007669"/>
    <property type="project" value="UniProtKB-KW"/>
</dbReference>
<proteinExistence type="inferred from homology"/>
<keyword evidence="20" id="KW-1185">Reference proteome</keyword>
<feature type="transmembrane region" description="Helical" evidence="15">
    <location>
        <begin position="52"/>
        <end position="71"/>
    </location>
</feature>
<dbReference type="HAMAP" id="MF_01398">
    <property type="entry name" value="ATP_synth_b_bprime"/>
    <property type="match status" value="1"/>
</dbReference>
<dbReference type="NCBIfam" id="NF006612">
    <property type="entry name" value="PRK09174.1"/>
    <property type="match status" value="1"/>
</dbReference>
<dbReference type="Proteomes" id="UP000193083">
    <property type="component" value="Unassembled WGS sequence"/>
</dbReference>
<dbReference type="GO" id="GO:0046961">
    <property type="term" value="F:proton-transporting ATPase activity, rotational mechanism"/>
    <property type="evidence" value="ECO:0007669"/>
    <property type="project" value="TreeGrafter"/>
</dbReference>
<comment type="function">
    <text evidence="13">Component of the F(0) channel, it forms part of the peripheral stalk, linking F(1) to F(0). The b'-subunit is a diverged and duplicated form of b found in plants and photosynthetic bacteria.</text>
</comment>
<comment type="subunit">
    <text evidence="14 15">F-type ATPases have 2 components, F(1) - the catalytic core - and F(0) - the membrane proton channel. F(1) has five subunits: alpha(3), beta(3), gamma(1), delta(1), epsilon(1). F(0) has three main subunits: a(1), b(2) and c(10-14). The alpha and beta chains form an alternating ring which encloses part of the gamma chain. F(1) is attached to F(0) by a central stalk formed by the gamma and epsilon chains, while a peripheral stalk is formed by the delta and b chains.</text>
</comment>
<dbReference type="RefSeq" id="WP_085464433.1">
    <property type="nucleotide sequence ID" value="NZ_FXBL01000004.1"/>
</dbReference>
<dbReference type="GO" id="GO:0005886">
    <property type="term" value="C:plasma membrane"/>
    <property type="evidence" value="ECO:0007669"/>
    <property type="project" value="UniProtKB-SubCell"/>
</dbReference>
<dbReference type="PANTHER" id="PTHR33445:SF1">
    <property type="entry name" value="ATP SYNTHASE SUBUNIT B"/>
    <property type="match status" value="1"/>
</dbReference>
<dbReference type="Pfam" id="PF00430">
    <property type="entry name" value="ATP-synt_B"/>
    <property type="match status" value="1"/>
</dbReference>
<keyword evidence="4 15" id="KW-1003">Cell membrane</keyword>
<keyword evidence="9 15" id="KW-0406">Ion transport</keyword>
<feature type="compositionally biased region" description="Low complexity" evidence="18">
    <location>
        <begin position="24"/>
        <end position="34"/>
    </location>
</feature>
<keyword evidence="10 15" id="KW-0472">Membrane</keyword>
<comment type="similarity">
    <text evidence="2 15 16">Belongs to the ATPase B chain family.</text>
</comment>
<evidence type="ECO:0000256" key="10">
    <source>
        <dbReference type="ARBA" id="ARBA00023136"/>
    </source>
</evidence>
<evidence type="ECO:0000313" key="20">
    <source>
        <dbReference type="Proteomes" id="UP000193083"/>
    </source>
</evidence>
<accession>A0A1X7NV33</accession>
<evidence type="ECO:0000256" key="1">
    <source>
        <dbReference type="ARBA" id="ARBA00004377"/>
    </source>
</evidence>